<dbReference type="Gene3D" id="3.30.565.10">
    <property type="entry name" value="Histidine kinase-like ATPase, C-terminal domain"/>
    <property type="match status" value="1"/>
</dbReference>
<keyword evidence="6 11" id="KW-0418">Kinase</keyword>
<dbReference type="Proteomes" id="UP000273001">
    <property type="component" value="Chromosome"/>
</dbReference>
<evidence type="ECO:0000313" key="11">
    <source>
        <dbReference type="EMBL" id="AYD89109.1"/>
    </source>
</evidence>
<comment type="catalytic activity">
    <reaction evidence="1">
        <text>ATP + protein L-histidine = ADP + protein N-phospho-L-histidine.</text>
        <dbReference type="EC" id="2.7.13.3"/>
    </reaction>
</comment>
<keyword evidence="12" id="KW-1185">Reference proteome</keyword>
<dbReference type="InterPro" id="IPR036890">
    <property type="entry name" value="HATPase_C_sf"/>
</dbReference>
<evidence type="ECO:0000256" key="9">
    <source>
        <dbReference type="SAM" id="Phobius"/>
    </source>
</evidence>
<feature type="transmembrane region" description="Helical" evidence="9">
    <location>
        <begin position="95"/>
        <end position="113"/>
    </location>
</feature>
<dbReference type="PANTHER" id="PTHR24421:SF10">
    <property type="entry name" value="NITRATE_NITRITE SENSOR PROTEIN NARQ"/>
    <property type="match status" value="1"/>
</dbReference>
<dbReference type="GO" id="GO:0016301">
    <property type="term" value="F:kinase activity"/>
    <property type="evidence" value="ECO:0007669"/>
    <property type="project" value="UniProtKB-KW"/>
</dbReference>
<organism evidence="11 12">
    <name type="scientific">Actinomyces lilanjuaniae</name>
    <dbReference type="NCBI Taxonomy" id="2321394"/>
    <lineage>
        <taxon>Bacteria</taxon>
        <taxon>Bacillati</taxon>
        <taxon>Actinomycetota</taxon>
        <taxon>Actinomycetes</taxon>
        <taxon>Actinomycetales</taxon>
        <taxon>Actinomycetaceae</taxon>
        <taxon>Actinomyces</taxon>
    </lineage>
</organism>
<evidence type="ECO:0000313" key="12">
    <source>
        <dbReference type="Proteomes" id="UP000273001"/>
    </source>
</evidence>
<evidence type="ECO:0000256" key="7">
    <source>
        <dbReference type="ARBA" id="ARBA00022840"/>
    </source>
</evidence>
<evidence type="ECO:0000256" key="3">
    <source>
        <dbReference type="ARBA" id="ARBA00022553"/>
    </source>
</evidence>
<keyword evidence="5" id="KW-0547">Nucleotide-binding</keyword>
<keyword evidence="9" id="KW-0472">Membrane</keyword>
<evidence type="ECO:0000259" key="10">
    <source>
        <dbReference type="Pfam" id="PF07730"/>
    </source>
</evidence>
<dbReference type="Pfam" id="PF07730">
    <property type="entry name" value="HisKA_3"/>
    <property type="match status" value="1"/>
</dbReference>
<dbReference type="CDD" id="cd16917">
    <property type="entry name" value="HATPase_UhpB-NarQ-NarX-like"/>
    <property type="match status" value="1"/>
</dbReference>
<evidence type="ECO:0000256" key="5">
    <source>
        <dbReference type="ARBA" id="ARBA00022741"/>
    </source>
</evidence>
<dbReference type="InterPro" id="IPR050482">
    <property type="entry name" value="Sensor_HK_TwoCompSys"/>
</dbReference>
<keyword evidence="8" id="KW-0902">Two-component regulatory system</keyword>
<reference evidence="11 12" key="1">
    <citation type="submission" date="2018-09" db="EMBL/GenBank/DDBJ databases">
        <authorList>
            <person name="Li J."/>
        </authorList>
    </citation>
    <scope>NUCLEOTIDE SEQUENCE [LARGE SCALE GENOMIC DNA]</scope>
    <source>
        <strain evidence="11 12">2129</strain>
    </source>
</reference>
<evidence type="ECO:0000256" key="8">
    <source>
        <dbReference type="ARBA" id="ARBA00023012"/>
    </source>
</evidence>
<evidence type="ECO:0000256" key="6">
    <source>
        <dbReference type="ARBA" id="ARBA00022777"/>
    </source>
</evidence>
<accession>A0ABN5PMC4</accession>
<sequence>MPDNRPVGPLVDKSIVLGGCTTLMLVVGVPGVVRVVWVLVAVVLSSLCVLVEGRRGAVVAPAAYLVAGCLSPESVLGAPLAAYDLARSTTLRAGGTWLLLLCGGPVLAAATGARLPPTAVVLAAVLCAVAVLLGVRTAQGDLTRGHLYRLRDDLQVKVVALERTNARLLEAQDHEVRAAALSERTRIARDIHDTVGHLLTRLTLRVRALQVLHRDHPTLPSQLEEVGATLEEALGSVRRSVHALSEEGEDLPTALNLLGLRCGIKDVAVSCLLDQAPPTDVSHCLLAVTREALTNAVRHGAADSARVALAEYPAFWQVTISNDGAVPGRSARPDPVGMGLRSMRERVEMLGGVLRVTPSPRFTVFATIPKGDA</sequence>
<keyword evidence="9" id="KW-1133">Transmembrane helix</keyword>
<keyword evidence="3" id="KW-0597">Phosphoprotein</keyword>
<dbReference type="PANTHER" id="PTHR24421">
    <property type="entry name" value="NITRATE/NITRITE SENSOR PROTEIN NARX-RELATED"/>
    <property type="match status" value="1"/>
</dbReference>
<name>A0ABN5PMC4_9ACTO</name>
<dbReference type="SUPFAM" id="SSF55874">
    <property type="entry name" value="ATPase domain of HSP90 chaperone/DNA topoisomerase II/histidine kinase"/>
    <property type="match status" value="1"/>
</dbReference>
<evidence type="ECO:0000256" key="2">
    <source>
        <dbReference type="ARBA" id="ARBA00012438"/>
    </source>
</evidence>
<keyword evidence="4" id="KW-0808">Transferase</keyword>
<feature type="domain" description="Signal transduction histidine kinase subgroup 3 dimerisation and phosphoacceptor" evidence="10">
    <location>
        <begin position="183"/>
        <end position="247"/>
    </location>
</feature>
<feature type="transmembrane region" description="Helical" evidence="9">
    <location>
        <begin position="119"/>
        <end position="138"/>
    </location>
</feature>
<evidence type="ECO:0000256" key="4">
    <source>
        <dbReference type="ARBA" id="ARBA00022679"/>
    </source>
</evidence>
<keyword evidence="7" id="KW-0067">ATP-binding</keyword>
<gene>
    <name evidence="11" type="ORF">D5R93_01835</name>
</gene>
<evidence type="ECO:0000256" key="1">
    <source>
        <dbReference type="ARBA" id="ARBA00000085"/>
    </source>
</evidence>
<protein>
    <recommendedName>
        <fullName evidence="2">histidine kinase</fullName>
        <ecNumber evidence="2">2.7.13.3</ecNumber>
    </recommendedName>
</protein>
<dbReference type="EC" id="2.7.13.3" evidence="2"/>
<dbReference type="InterPro" id="IPR011712">
    <property type="entry name" value="Sig_transdc_His_kin_sub3_dim/P"/>
</dbReference>
<proteinExistence type="predicted"/>
<dbReference type="Gene3D" id="1.20.5.1930">
    <property type="match status" value="1"/>
</dbReference>
<keyword evidence="9" id="KW-0812">Transmembrane</keyword>
<dbReference type="EMBL" id="CP032514">
    <property type="protein sequence ID" value="AYD89109.1"/>
    <property type="molecule type" value="Genomic_DNA"/>
</dbReference>